<keyword evidence="3" id="KW-1185">Reference proteome</keyword>
<proteinExistence type="predicted"/>
<comment type="caution">
    <text evidence="2">The sequence shown here is derived from an EMBL/GenBank/DDBJ whole genome shotgun (WGS) entry which is preliminary data.</text>
</comment>
<evidence type="ECO:0000313" key="2">
    <source>
        <dbReference type="EMBL" id="KAF7812533.1"/>
    </source>
</evidence>
<dbReference type="EMBL" id="JAAIUW010000010">
    <property type="protein sequence ID" value="KAF7812533.1"/>
    <property type="molecule type" value="Genomic_DNA"/>
</dbReference>
<organism evidence="2 3">
    <name type="scientific">Senna tora</name>
    <dbReference type="NCBI Taxonomy" id="362788"/>
    <lineage>
        <taxon>Eukaryota</taxon>
        <taxon>Viridiplantae</taxon>
        <taxon>Streptophyta</taxon>
        <taxon>Embryophyta</taxon>
        <taxon>Tracheophyta</taxon>
        <taxon>Spermatophyta</taxon>
        <taxon>Magnoliopsida</taxon>
        <taxon>eudicotyledons</taxon>
        <taxon>Gunneridae</taxon>
        <taxon>Pentapetalae</taxon>
        <taxon>rosids</taxon>
        <taxon>fabids</taxon>
        <taxon>Fabales</taxon>
        <taxon>Fabaceae</taxon>
        <taxon>Caesalpinioideae</taxon>
        <taxon>Cassia clade</taxon>
        <taxon>Senna</taxon>
    </lineage>
</organism>
<sequence>MPEATLVFLGLLLISTMLNTEQLQKLSTPFDAKRIGILNPKALPREVYPKREAFIPSFLPEKNHIARKRISQTCLANKASFSFVVCLKPRPPWSILLHILLKDIMIGVFDSSHFPHKNFLIVVSHLVASALDIHVCCIW</sequence>
<keyword evidence="1" id="KW-0732">Signal</keyword>
<gene>
    <name evidence="2" type="ORF">G2W53_033509</name>
</gene>
<evidence type="ECO:0000313" key="3">
    <source>
        <dbReference type="Proteomes" id="UP000634136"/>
    </source>
</evidence>
<protein>
    <submittedName>
        <fullName evidence="2">Uncharacterized protein</fullName>
    </submittedName>
</protein>
<feature type="chain" id="PRO_5032870733" evidence="1">
    <location>
        <begin position="21"/>
        <end position="139"/>
    </location>
</feature>
<evidence type="ECO:0000256" key="1">
    <source>
        <dbReference type="SAM" id="SignalP"/>
    </source>
</evidence>
<reference evidence="2" key="1">
    <citation type="submission" date="2020-09" db="EMBL/GenBank/DDBJ databases">
        <title>Genome-Enabled Discovery of Anthraquinone Biosynthesis in Senna tora.</title>
        <authorList>
            <person name="Kang S.-H."/>
            <person name="Pandey R.P."/>
            <person name="Lee C.-M."/>
            <person name="Sim J.-S."/>
            <person name="Jeong J.-T."/>
            <person name="Choi B.-S."/>
            <person name="Jung M."/>
            <person name="Ginzburg D."/>
            <person name="Zhao K."/>
            <person name="Won S.Y."/>
            <person name="Oh T.-J."/>
            <person name="Yu Y."/>
            <person name="Kim N.-H."/>
            <person name="Lee O.R."/>
            <person name="Lee T.-H."/>
            <person name="Bashyal P."/>
            <person name="Kim T.-S."/>
            <person name="Lee W.-H."/>
            <person name="Kawkins C."/>
            <person name="Kim C.-K."/>
            <person name="Kim J.S."/>
            <person name="Ahn B.O."/>
            <person name="Rhee S.Y."/>
            <person name="Sohng J.K."/>
        </authorList>
    </citation>
    <scope>NUCLEOTIDE SEQUENCE</scope>
    <source>
        <tissue evidence="2">Leaf</tissue>
    </source>
</reference>
<name>A0A834SZA0_9FABA</name>
<feature type="signal peptide" evidence="1">
    <location>
        <begin position="1"/>
        <end position="20"/>
    </location>
</feature>
<dbReference type="AlphaFoldDB" id="A0A834SZA0"/>
<accession>A0A834SZA0</accession>
<dbReference type="Proteomes" id="UP000634136">
    <property type="component" value="Unassembled WGS sequence"/>
</dbReference>